<organism evidence="2 3">
    <name type="scientific">Winogradskya consettensis</name>
    <dbReference type="NCBI Taxonomy" id="113560"/>
    <lineage>
        <taxon>Bacteria</taxon>
        <taxon>Bacillati</taxon>
        <taxon>Actinomycetota</taxon>
        <taxon>Actinomycetes</taxon>
        <taxon>Micromonosporales</taxon>
        <taxon>Micromonosporaceae</taxon>
        <taxon>Winogradskya</taxon>
    </lineage>
</organism>
<reference evidence="2" key="1">
    <citation type="submission" date="2021-03" db="EMBL/GenBank/DDBJ databases">
        <title>Whole genome shotgun sequence of Actinoplanes consettensis NBRC 14913.</title>
        <authorList>
            <person name="Komaki H."/>
            <person name="Tamura T."/>
        </authorList>
    </citation>
    <scope>NUCLEOTIDE SEQUENCE</scope>
    <source>
        <strain evidence="2">NBRC 14913</strain>
    </source>
</reference>
<evidence type="ECO:0000256" key="1">
    <source>
        <dbReference type="SAM" id="MobiDB-lite"/>
    </source>
</evidence>
<dbReference type="AlphaFoldDB" id="A0A919S904"/>
<sequence length="107" mass="10829">MECLGEHFAYRGIGVGSDGLELVPGPVLAPDQGSATVLEGGDEFVQQFGGDGGVAGEAAKPGSSRVVAGVVDEQGDLPKLGSRSELRESLCSSPRPYDRVTAAVGPS</sequence>
<feature type="region of interest" description="Disordered" evidence="1">
    <location>
        <begin position="77"/>
        <end position="107"/>
    </location>
</feature>
<evidence type="ECO:0000313" key="2">
    <source>
        <dbReference type="EMBL" id="GIM66509.1"/>
    </source>
</evidence>
<protein>
    <submittedName>
        <fullName evidence="2">Uncharacterized protein</fullName>
    </submittedName>
</protein>
<name>A0A919S904_9ACTN</name>
<evidence type="ECO:0000313" key="3">
    <source>
        <dbReference type="Proteomes" id="UP000680865"/>
    </source>
</evidence>
<comment type="caution">
    <text evidence="2">The sequence shown here is derived from an EMBL/GenBank/DDBJ whole genome shotgun (WGS) entry which is preliminary data.</text>
</comment>
<proteinExistence type="predicted"/>
<accession>A0A919S904</accession>
<dbReference type="Proteomes" id="UP000680865">
    <property type="component" value="Unassembled WGS sequence"/>
</dbReference>
<gene>
    <name evidence="2" type="ORF">Aco04nite_02320</name>
</gene>
<keyword evidence="3" id="KW-1185">Reference proteome</keyword>
<dbReference type="EMBL" id="BOQP01000001">
    <property type="protein sequence ID" value="GIM66509.1"/>
    <property type="molecule type" value="Genomic_DNA"/>
</dbReference>